<reference evidence="2" key="2">
    <citation type="journal article" date="2024" name="Plant">
        <title>Genomic evolution and insights into agronomic trait innovations of Sesamum species.</title>
        <authorList>
            <person name="Miao H."/>
            <person name="Wang L."/>
            <person name="Qu L."/>
            <person name="Liu H."/>
            <person name="Sun Y."/>
            <person name="Le M."/>
            <person name="Wang Q."/>
            <person name="Wei S."/>
            <person name="Zheng Y."/>
            <person name="Lin W."/>
            <person name="Duan Y."/>
            <person name="Cao H."/>
            <person name="Xiong S."/>
            <person name="Wang X."/>
            <person name="Wei L."/>
            <person name="Li C."/>
            <person name="Ma Q."/>
            <person name="Ju M."/>
            <person name="Zhao R."/>
            <person name="Li G."/>
            <person name="Mu C."/>
            <person name="Tian Q."/>
            <person name="Mei H."/>
            <person name="Zhang T."/>
            <person name="Gao T."/>
            <person name="Zhang H."/>
        </authorList>
    </citation>
    <scope>NUCLEOTIDE SEQUENCE</scope>
    <source>
        <strain evidence="2">G01</strain>
    </source>
</reference>
<comment type="caution">
    <text evidence="2">The sequence shown here is derived from an EMBL/GenBank/DDBJ whole genome shotgun (WGS) entry which is preliminary data.</text>
</comment>
<organism evidence="2">
    <name type="scientific">Sesamum angustifolium</name>
    <dbReference type="NCBI Taxonomy" id="2727405"/>
    <lineage>
        <taxon>Eukaryota</taxon>
        <taxon>Viridiplantae</taxon>
        <taxon>Streptophyta</taxon>
        <taxon>Embryophyta</taxon>
        <taxon>Tracheophyta</taxon>
        <taxon>Spermatophyta</taxon>
        <taxon>Magnoliopsida</taxon>
        <taxon>eudicotyledons</taxon>
        <taxon>Gunneridae</taxon>
        <taxon>Pentapetalae</taxon>
        <taxon>asterids</taxon>
        <taxon>lamiids</taxon>
        <taxon>Lamiales</taxon>
        <taxon>Pedaliaceae</taxon>
        <taxon>Sesamum</taxon>
    </lineage>
</organism>
<protein>
    <submittedName>
        <fullName evidence="2">Uncharacterized protein</fullName>
    </submittedName>
</protein>
<feature type="region of interest" description="Disordered" evidence="1">
    <location>
        <begin position="48"/>
        <end position="75"/>
    </location>
</feature>
<feature type="compositionally biased region" description="Polar residues" evidence="1">
    <location>
        <begin position="48"/>
        <end position="69"/>
    </location>
</feature>
<evidence type="ECO:0000313" key="2">
    <source>
        <dbReference type="EMBL" id="KAL0317466.1"/>
    </source>
</evidence>
<evidence type="ECO:0000256" key="1">
    <source>
        <dbReference type="SAM" id="MobiDB-lite"/>
    </source>
</evidence>
<accession>A0AAW2LH02</accession>
<name>A0AAW2LH02_9LAMI</name>
<gene>
    <name evidence="2" type="ORF">Sangu_2160900</name>
</gene>
<dbReference type="AlphaFoldDB" id="A0AAW2LH02"/>
<dbReference type="PANTHER" id="PTHR34222:SF99">
    <property type="entry name" value="PROTEIN, PUTATIVE-RELATED"/>
    <property type="match status" value="1"/>
</dbReference>
<dbReference type="EMBL" id="JACGWK010000014">
    <property type="protein sequence ID" value="KAL0317466.1"/>
    <property type="molecule type" value="Genomic_DNA"/>
</dbReference>
<sequence>MQFLIGLNDSFDKVCNQILMMEPLPSVTKEYSMVLHVEKQREVSSVFSSTLQNSGMQTRGTMQGTNTRNNWKRKATADKRNQICAHYGKTWHLRENCIETCGYPDWYKALVDQRKKG</sequence>
<dbReference type="PANTHER" id="PTHR34222">
    <property type="entry name" value="GAG_PRE-INTEGRS DOMAIN-CONTAINING PROTEIN"/>
    <property type="match status" value="1"/>
</dbReference>
<reference evidence="2" key="1">
    <citation type="submission" date="2020-06" db="EMBL/GenBank/DDBJ databases">
        <authorList>
            <person name="Li T."/>
            <person name="Hu X."/>
            <person name="Zhang T."/>
            <person name="Song X."/>
            <person name="Zhang H."/>
            <person name="Dai N."/>
            <person name="Sheng W."/>
            <person name="Hou X."/>
            <person name="Wei L."/>
        </authorList>
    </citation>
    <scope>NUCLEOTIDE SEQUENCE</scope>
    <source>
        <strain evidence="2">G01</strain>
        <tissue evidence="2">Leaf</tissue>
    </source>
</reference>
<proteinExistence type="predicted"/>